<dbReference type="Gene3D" id="3.30.565.10">
    <property type="entry name" value="Histidine kinase-like ATPase, C-terminal domain"/>
    <property type="match status" value="1"/>
</dbReference>
<evidence type="ECO:0000313" key="2">
    <source>
        <dbReference type="Proteomes" id="UP000237423"/>
    </source>
</evidence>
<dbReference type="Proteomes" id="UP000237423">
    <property type="component" value="Unassembled WGS sequence"/>
</dbReference>
<gene>
    <name evidence="1" type="ORF">AADEFJLK_00006</name>
</gene>
<evidence type="ECO:0000313" key="1">
    <source>
        <dbReference type="EMBL" id="POZ52997.1"/>
    </source>
</evidence>
<organism evidence="1 2">
    <name type="scientific">Methylovulum psychrotolerans</name>
    <dbReference type="NCBI Taxonomy" id="1704499"/>
    <lineage>
        <taxon>Bacteria</taxon>
        <taxon>Pseudomonadati</taxon>
        <taxon>Pseudomonadota</taxon>
        <taxon>Gammaproteobacteria</taxon>
        <taxon>Methylococcales</taxon>
        <taxon>Methylococcaceae</taxon>
        <taxon>Methylovulum</taxon>
    </lineage>
</organism>
<name>A0A2S5CQG7_9GAMM</name>
<sequence>MTQNDTVNAHPTKRFFVSMLTRDIELKDAILDLLDNCIDGIERQQQGQDNDTNAKPYQGFWAKITATKDKFEIWDNCGGIPTEIALEKAFRMGRDDPERDSGLHTVGMYGIGMKRALFKMGKQSRVTSRPKDEPRAFFVEITPEWLESDHWELKLQHSETEELTENGTRVTVEQLHDNIAFQFNSDKSEFLDDLIKDIAQFYALIIDKGFSVTINGHAIGGAPLTLLTALINSQSPINPYIFKATIEGVEIRLAVGFRRKLASEKELEDEAQRPRTSDEAGWTVICNDRVVLYCDKSQITGWGRAQVPRYHTQFISIAGVLEFRSNNLLNLPLKTTKRGLDTSSTVYLSVFDYMTEGLKIFTDFTNKWKGREEETNVAFENTESKKPREILKDLDSNESVIFTNVRKLDNAQRYTPSLPRPETRNPLKRIVFNRHADEVVSLAIALFDDPQTKPSDVGERCFSLALENIIKAQSKEGGN</sequence>
<dbReference type="SUPFAM" id="SSF55874">
    <property type="entry name" value="ATPase domain of HSP90 chaperone/DNA topoisomerase II/histidine kinase"/>
    <property type="match status" value="1"/>
</dbReference>
<dbReference type="Pfam" id="PF13589">
    <property type="entry name" value="HATPase_c_3"/>
    <property type="match status" value="1"/>
</dbReference>
<dbReference type="RefSeq" id="WP_103972864.1">
    <property type="nucleotide sequence ID" value="NZ_PGFZ01000001.1"/>
</dbReference>
<dbReference type="AlphaFoldDB" id="A0A2S5CQG7"/>
<accession>A0A2S5CQG7</accession>
<comment type="caution">
    <text evidence="1">The sequence shown here is derived from an EMBL/GenBank/DDBJ whole genome shotgun (WGS) entry which is preliminary data.</text>
</comment>
<protein>
    <recommendedName>
        <fullName evidence="3">ATP-binding protein</fullName>
    </recommendedName>
</protein>
<dbReference type="InterPro" id="IPR036890">
    <property type="entry name" value="HATPase_C_sf"/>
</dbReference>
<proteinExistence type="predicted"/>
<evidence type="ECO:0008006" key="3">
    <source>
        <dbReference type="Google" id="ProtNLM"/>
    </source>
</evidence>
<dbReference type="EMBL" id="PGFZ01000001">
    <property type="protein sequence ID" value="POZ52997.1"/>
    <property type="molecule type" value="Genomic_DNA"/>
</dbReference>
<reference evidence="1 2" key="1">
    <citation type="submission" date="2017-11" db="EMBL/GenBank/DDBJ databases">
        <title>Draft Genome Sequence of Methylobacter psychrotolerans Sph1T, an Obligate Methanotroph from Low-Temperature Environments.</title>
        <authorList>
            <person name="Oshkin I.Y."/>
            <person name="Miroshnikov K."/>
            <person name="Belova S.E."/>
            <person name="Korzhenkov A."/>
            <person name="Toshchakov S.V."/>
            <person name="Dedysh S.N."/>
        </authorList>
    </citation>
    <scope>NUCLEOTIDE SEQUENCE [LARGE SCALE GENOMIC DNA]</scope>
    <source>
        <strain evidence="1 2">Sph1</strain>
    </source>
</reference>